<comment type="caution">
    <text evidence="6">The sequence shown here is derived from an EMBL/GenBank/DDBJ whole genome shotgun (WGS) entry which is preliminary data.</text>
</comment>
<evidence type="ECO:0000313" key="7">
    <source>
        <dbReference type="Proteomes" id="UP000638648"/>
    </source>
</evidence>
<dbReference type="PROSITE" id="PS50977">
    <property type="entry name" value="HTH_TETR_2"/>
    <property type="match status" value="1"/>
</dbReference>
<dbReference type="Gene3D" id="1.10.357.10">
    <property type="entry name" value="Tetracycline Repressor, domain 2"/>
    <property type="match status" value="1"/>
</dbReference>
<dbReference type="Pfam" id="PF16925">
    <property type="entry name" value="TetR_C_13"/>
    <property type="match status" value="1"/>
</dbReference>
<dbReference type="InterPro" id="IPR011075">
    <property type="entry name" value="TetR_C"/>
</dbReference>
<evidence type="ECO:0000259" key="5">
    <source>
        <dbReference type="PROSITE" id="PS50977"/>
    </source>
</evidence>
<keyword evidence="3" id="KW-0804">Transcription</keyword>
<dbReference type="SUPFAM" id="SSF48498">
    <property type="entry name" value="Tetracyclin repressor-like, C-terminal domain"/>
    <property type="match status" value="1"/>
</dbReference>
<reference evidence="6" key="1">
    <citation type="submission" date="2020-10" db="EMBL/GenBank/DDBJ databases">
        <title>Sequencing the genomes of 1000 actinobacteria strains.</title>
        <authorList>
            <person name="Klenk H.-P."/>
        </authorList>
    </citation>
    <scope>NUCLEOTIDE SEQUENCE</scope>
    <source>
        <strain evidence="6">DSM 45354</strain>
    </source>
</reference>
<dbReference type="RefSeq" id="WP_192750027.1">
    <property type="nucleotide sequence ID" value="NZ_BAABJL010000227.1"/>
</dbReference>
<evidence type="ECO:0000256" key="2">
    <source>
        <dbReference type="ARBA" id="ARBA00023125"/>
    </source>
</evidence>
<gene>
    <name evidence="6" type="ORF">HEB94_002627</name>
</gene>
<sequence length="189" mass="20489">MGRPMQFDAEVAVETAMGVFWRNGYAATTPQALTTELGIGKGSLYNTFGSKHNLFVLSMARYSGWRTEFLSENFSSIAPVRLQLREAVRVLTGYGDHDRGCLLVNASAELGCTDQAVAEVAGSLFARVEDAFREAIQRGQRDGELNAARDAAADACALLTMVIGTSLLLKARTDHERVLRSIDATIEGL</sequence>
<feature type="DNA-binding region" description="H-T-H motif" evidence="4">
    <location>
        <begin position="29"/>
        <end position="48"/>
    </location>
</feature>
<keyword evidence="2 4" id="KW-0238">DNA-binding</keyword>
<dbReference type="Pfam" id="PF00440">
    <property type="entry name" value="TetR_N"/>
    <property type="match status" value="1"/>
</dbReference>
<feature type="domain" description="HTH tetR-type" evidence="5">
    <location>
        <begin position="6"/>
        <end position="66"/>
    </location>
</feature>
<dbReference type="PANTHER" id="PTHR47506:SF10">
    <property type="entry name" value="TRANSCRIPTIONAL REGULATORY PROTEIN"/>
    <property type="match status" value="1"/>
</dbReference>
<evidence type="ECO:0000256" key="1">
    <source>
        <dbReference type="ARBA" id="ARBA00023015"/>
    </source>
</evidence>
<dbReference type="InterPro" id="IPR001647">
    <property type="entry name" value="HTH_TetR"/>
</dbReference>
<dbReference type="InterPro" id="IPR009057">
    <property type="entry name" value="Homeodomain-like_sf"/>
</dbReference>
<proteinExistence type="predicted"/>
<dbReference type="InterPro" id="IPR036271">
    <property type="entry name" value="Tet_transcr_reg_TetR-rel_C_sf"/>
</dbReference>
<dbReference type="SUPFAM" id="SSF46689">
    <property type="entry name" value="Homeodomain-like"/>
    <property type="match status" value="1"/>
</dbReference>
<dbReference type="Gene3D" id="1.10.10.60">
    <property type="entry name" value="Homeodomain-like"/>
    <property type="match status" value="1"/>
</dbReference>
<keyword evidence="1" id="KW-0805">Transcription regulation</keyword>
<protein>
    <submittedName>
        <fullName evidence="6">TetR/AcrR family transcriptional repressor of nem operon</fullName>
    </submittedName>
</protein>
<dbReference type="PANTHER" id="PTHR47506">
    <property type="entry name" value="TRANSCRIPTIONAL REGULATORY PROTEIN"/>
    <property type="match status" value="1"/>
</dbReference>
<evidence type="ECO:0000313" key="6">
    <source>
        <dbReference type="EMBL" id="MBE1605779.1"/>
    </source>
</evidence>
<evidence type="ECO:0000256" key="3">
    <source>
        <dbReference type="ARBA" id="ARBA00023163"/>
    </source>
</evidence>
<dbReference type="AlphaFoldDB" id="A0A927R8U1"/>
<dbReference type="EMBL" id="JADBEM010000001">
    <property type="protein sequence ID" value="MBE1605779.1"/>
    <property type="molecule type" value="Genomic_DNA"/>
</dbReference>
<accession>A0A927R8U1</accession>
<evidence type="ECO:0000256" key="4">
    <source>
        <dbReference type="PROSITE-ProRule" id="PRU00335"/>
    </source>
</evidence>
<keyword evidence="7" id="KW-1185">Reference proteome</keyword>
<organism evidence="6 7">
    <name type="scientific">Actinopolymorpha pittospori</name>
    <dbReference type="NCBI Taxonomy" id="648752"/>
    <lineage>
        <taxon>Bacteria</taxon>
        <taxon>Bacillati</taxon>
        <taxon>Actinomycetota</taxon>
        <taxon>Actinomycetes</taxon>
        <taxon>Propionibacteriales</taxon>
        <taxon>Actinopolymorphaceae</taxon>
        <taxon>Actinopolymorpha</taxon>
    </lineage>
</organism>
<dbReference type="Proteomes" id="UP000638648">
    <property type="component" value="Unassembled WGS sequence"/>
</dbReference>
<name>A0A927R8U1_9ACTN</name>
<dbReference type="GO" id="GO:0003677">
    <property type="term" value="F:DNA binding"/>
    <property type="evidence" value="ECO:0007669"/>
    <property type="project" value="UniProtKB-UniRule"/>
</dbReference>